<dbReference type="EMBL" id="MK433259">
    <property type="protein sequence ID" value="QAY16298.1"/>
    <property type="molecule type" value="Genomic_DNA"/>
</dbReference>
<sequence>MTKNHMLTTMDNPYNPFTHWDEWYQYDYEQGHHSLALLARVTRTSDELSEELQSQDIEDAILEIVTENVSGLHIRVTEDWVPFADHS</sequence>
<gene>
    <name evidence="1" type="primary">86</name>
    <name evidence="1" type="ORF">SEA_ICEWARRIOR_86</name>
</gene>
<organism evidence="1 2">
    <name type="scientific">Streptomyces phage IceWarrior</name>
    <dbReference type="NCBI Taxonomy" id="2510515"/>
    <lineage>
        <taxon>Viruses</taxon>
        <taxon>Duplodnaviria</taxon>
        <taxon>Heunggongvirae</taxon>
        <taxon>Uroviricota</taxon>
        <taxon>Caudoviricetes</taxon>
        <taxon>Rimavirus</taxon>
        <taxon>Rimavirus rima</taxon>
    </lineage>
</organism>
<evidence type="ECO:0000313" key="1">
    <source>
        <dbReference type="EMBL" id="QAY16298.1"/>
    </source>
</evidence>
<proteinExistence type="predicted"/>
<accession>A0A411CQV4</accession>
<protein>
    <submittedName>
        <fullName evidence="1">Uncharacterized protein</fullName>
    </submittedName>
</protein>
<evidence type="ECO:0000313" key="2">
    <source>
        <dbReference type="Proteomes" id="UP000289374"/>
    </source>
</evidence>
<reference evidence="1 2" key="1">
    <citation type="submission" date="2019-01" db="EMBL/GenBank/DDBJ databases">
        <authorList>
            <person name="Vuppala A."/>
            <person name="Driller C.J."/>
            <person name="Izu-George L."/>
            <person name="Nayek S."/>
            <person name="Hughes L.E."/>
            <person name="Garlena R.A."/>
            <person name="Russell D.A."/>
            <person name="Pope W.H."/>
            <person name="Jacobs-Sera D."/>
            <person name="Hatfull G.F."/>
        </authorList>
    </citation>
    <scope>NUCLEOTIDE SEQUENCE [LARGE SCALE GENOMIC DNA]</scope>
</reference>
<name>A0A411CQV4_9CAUD</name>
<dbReference type="Proteomes" id="UP000289374">
    <property type="component" value="Segment"/>
</dbReference>